<keyword evidence="2" id="KW-1185">Reference proteome</keyword>
<evidence type="ECO:0000313" key="2">
    <source>
        <dbReference type="Proteomes" id="UP000494363"/>
    </source>
</evidence>
<proteinExistence type="predicted"/>
<evidence type="ECO:0000313" key="1">
    <source>
        <dbReference type="EMBL" id="CAB3767426.1"/>
    </source>
</evidence>
<dbReference type="EMBL" id="CADIKH010000033">
    <property type="protein sequence ID" value="CAB3767426.1"/>
    <property type="molecule type" value="Genomic_DNA"/>
</dbReference>
<dbReference type="AlphaFoldDB" id="A0A6J5EQC7"/>
<organism evidence="1 2">
    <name type="scientific">Paraburkholderia humisilvae</name>
    <dbReference type="NCBI Taxonomy" id="627669"/>
    <lineage>
        <taxon>Bacteria</taxon>
        <taxon>Pseudomonadati</taxon>
        <taxon>Pseudomonadota</taxon>
        <taxon>Betaproteobacteria</taxon>
        <taxon>Burkholderiales</taxon>
        <taxon>Burkholderiaceae</taxon>
        <taxon>Paraburkholderia</taxon>
    </lineage>
</organism>
<sequence>MTEHAIGTHSGALFGVPILLPRNRRCLSESIRGQYLFMSEVTRILRAATPYRVRALDRLIPLTGATVISPETMKDFEREMVSLAMHNRTASIERYVHAIGPGEVWPEVVMAIGVVARETNGSQRFSLPAPDVWQSVVPKLQGYLGFHMTEVGGAVIGQAKWIDAAIDDARGMLICTGTRTISEESEIDGVTITTVDHAYRVHLHNGSGVRVIDVPARNGGDVDGEIARLDESIRFLTGKTAIWGHETRH</sequence>
<accession>A0A6J5EQC7</accession>
<protein>
    <submittedName>
        <fullName evidence="1">Uncharacterized protein</fullName>
    </submittedName>
</protein>
<dbReference type="Proteomes" id="UP000494363">
    <property type="component" value="Unassembled WGS sequence"/>
</dbReference>
<reference evidence="1 2" key="1">
    <citation type="submission" date="2020-04" db="EMBL/GenBank/DDBJ databases">
        <authorList>
            <person name="De Canck E."/>
        </authorList>
    </citation>
    <scope>NUCLEOTIDE SEQUENCE [LARGE SCALE GENOMIC DNA]</scope>
    <source>
        <strain evidence="1 2">LMG 29542</strain>
    </source>
</reference>
<name>A0A6J5EQC7_9BURK</name>
<gene>
    <name evidence="1" type="ORF">LMG29542_05604</name>
</gene>